<evidence type="ECO:0000256" key="3">
    <source>
        <dbReference type="SAM" id="Coils"/>
    </source>
</evidence>
<evidence type="ECO:0000313" key="5">
    <source>
        <dbReference type="EMBL" id="OUM20834.1"/>
    </source>
</evidence>
<evidence type="ECO:0000313" key="6">
    <source>
        <dbReference type="Proteomes" id="UP000194903"/>
    </source>
</evidence>
<dbReference type="InterPro" id="IPR006119">
    <property type="entry name" value="Resolv_N"/>
</dbReference>
<proteinExistence type="predicted"/>
<keyword evidence="3" id="KW-0175">Coiled coil</keyword>
<keyword evidence="6" id="KW-1185">Reference proteome</keyword>
<keyword evidence="1" id="KW-0238">DNA-binding</keyword>
<organism evidence="5 6">
    <name type="scientific">Butyricicoccus porcorum</name>
    <dbReference type="NCBI Taxonomy" id="1945634"/>
    <lineage>
        <taxon>Bacteria</taxon>
        <taxon>Bacillati</taxon>
        <taxon>Bacillota</taxon>
        <taxon>Clostridia</taxon>
        <taxon>Eubacteriales</taxon>
        <taxon>Butyricicoccaceae</taxon>
        <taxon>Butyricicoccus</taxon>
    </lineage>
</organism>
<dbReference type="PROSITE" id="PS51736">
    <property type="entry name" value="RECOMBINASES_3"/>
    <property type="match status" value="1"/>
</dbReference>
<dbReference type="PANTHER" id="PTHR30461:SF2">
    <property type="entry name" value="SERINE RECOMBINASE PINE-RELATED"/>
    <property type="match status" value="1"/>
</dbReference>
<sequence>MGKIYGYCRISKPTQRLDRQVENISKAYPTADIRQEAYTGTKVQGRKVFEKLLHEVQKGDTIVFDSVSRMSRNAEEGIQAYEQLFAAGVELVFLKEPNVNTAVYRQARERQLQALATTGDHATDTFINAMFEALNAFMIDLARQQVKIAFDQAEKEVTDLQQRTKEGIKEARKRGAQIGQKKGNKLTTKKSLAAKEIIRKHNKGFGGSLSNEETWKLAGISKMTFYKYQKELMEELNK</sequence>
<protein>
    <submittedName>
        <fullName evidence="5">Resolvase</fullName>
    </submittedName>
</protein>
<dbReference type="AlphaFoldDB" id="A0A252F4Y5"/>
<dbReference type="EMBL" id="NHOC01000004">
    <property type="protein sequence ID" value="OUM20834.1"/>
    <property type="molecule type" value="Genomic_DNA"/>
</dbReference>
<feature type="domain" description="Resolvase/invertase-type recombinase catalytic" evidence="4">
    <location>
        <begin position="3"/>
        <end position="175"/>
    </location>
</feature>
<gene>
    <name evidence="5" type="ORF">CBW42_04360</name>
</gene>
<comment type="caution">
    <text evidence="5">The sequence shown here is derived from an EMBL/GenBank/DDBJ whole genome shotgun (WGS) entry which is preliminary data.</text>
</comment>
<keyword evidence="2" id="KW-0233">DNA recombination</keyword>
<dbReference type="Gene3D" id="3.40.50.1390">
    <property type="entry name" value="Resolvase, N-terminal catalytic domain"/>
    <property type="match status" value="1"/>
</dbReference>
<dbReference type="RefSeq" id="WP_087018143.1">
    <property type="nucleotide sequence ID" value="NZ_NHOC01000004.1"/>
</dbReference>
<dbReference type="SUPFAM" id="SSF53041">
    <property type="entry name" value="Resolvase-like"/>
    <property type="match status" value="1"/>
</dbReference>
<dbReference type="PANTHER" id="PTHR30461">
    <property type="entry name" value="DNA-INVERTASE FROM LAMBDOID PROPHAGE"/>
    <property type="match status" value="1"/>
</dbReference>
<evidence type="ECO:0000256" key="2">
    <source>
        <dbReference type="ARBA" id="ARBA00023172"/>
    </source>
</evidence>
<dbReference type="GO" id="GO:0000150">
    <property type="term" value="F:DNA strand exchange activity"/>
    <property type="evidence" value="ECO:0007669"/>
    <property type="project" value="InterPro"/>
</dbReference>
<dbReference type="InterPro" id="IPR036162">
    <property type="entry name" value="Resolvase-like_N_sf"/>
</dbReference>
<feature type="coiled-coil region" evidence="3">
    <location>
        <begin position="143"/>
        <end position="170"/>
    </location>
</feature>
<reference evidence="5 6" key="1">
    <citation type="submission" date="2017-05" db="EMBL/GenBank/DDBJ databases">
        <title>Butyricicoccus porcorum sp. nov. a butyrate-producing bacterium from the swine intestinal tract.</title>
        <authorList>
            <person name="Trachsel J."/>
            <person name="Humphrey S."/>
            <person name="Allen H.K."/>
        </authorList>
    </citation>
    <scope>NUCLEOTIDE SEQUENCE [LARGE SCALE GENOMIC DNA]</scope>
    <source>
        <strain evidence="5">BB10</strain>
    </source>
</reference>
<evidence type="ECO:0000259" key="4">
    <source>
        <dbReference type="PROSITE" id="PS51736"/>
    </source>
</evidence>
<dbReference type="SMART" id="SM00857">
    <property type="entry name" value="Resolvase"/>
    <property type="match status" value="1"/>
</dbReference>
<dbReference type="OrthoDB" id="9797501at2"/>
<dbReference type="CDD" id="cd03768">
    <property type="entry name" value="SR_ResInv"/>
    <property type="match status" value="1"/>
</dbReference>
<evidence type="ECO:0000256" key="1">
    <source>
        <dbReference type="ARBA" id="ARBA00023125"/>
    </source>
</evidence>
<dbReference type="InterPro" id="IPR050639">
    <property type="entry name" value="SSR_resolvase"/>
</dbReference>
<dbReference type="Pfam" id="PF00239">
    <property type="entry name" value="Resolvase"/>
    <property type="match status" value="1"/>
</dbReference>
<accession>A0A252F4Y5</accession>
<dbReference type="Proteomes" id="UP000194903">
    <property type="component" value="Unassembled WGS sequence"/>
</dbReference>
<name>A0A252F4Y5_9FIRM</name>
<dbReference type="GO" id="GO:0003677">
    <property type="term" value="F:DNA binding"/>
    <property type="evidence" value="ECO:0007669"/>
    <property type="project" value="UniProtKB-KW"/>
</dbReference>